<feature type="compositionally biased region" description="Acidic residues" evidence="2">
    <location>
        <begin position="612"/>
        <end position="623"/>
    </location>
</feature>
<accession>A0ABD1FFS5</accession>
<evidence type="ECO:0000256" key="1">
    <source>
        <dbReference type="SAM" id="Coils"/>
    </source>
</evidence>
<feature type="coiled-coil region" evidence="1">
    <location>
        <begin position="60"/>
        <end position="322"/>
    </location>
</feature>
<protein>
    <submittedName>
        <fullName evidence="3">Uncharacterized protein</fullName>
    </submittedName>
</protein>
<proteinExistence type="predicted"/>
<evidence type="ECO:0000313" key="3">
    <source>
        <dbReference type="EMBL" id="KAL1517922.1"/>
    </source>
</evidence>
<sequence length="755" mass="87603">MGNWGSVSKDVEDDVWWSNGQHVTPKFDISLNQLSEEKRRELNDFKFEMERKHEKRREILAAKKKEFDELREKVARLNEENTQLKSAAEEVQALKQENEHLRLLMTSKQPGGSLLEEFNVVLKENATLKSELSNQVEELKKAASALEINRELKKNIAEMQVELQSLNSLMLDFEKEREEYKSHVTALKDVINVSKKMLLIRESQLKELRQKVESIEESLSGKEMNILSQDLRMEYERQLQSIRNLRTLYEERQRSDHREKEQMRKLIEEIKKELELEQNKHKEAEDRITELEELNSQKYDEIKSLESNLGLAKAESRQFQAELTVINQLFSEILLGFNSSQEIDLDKLTKYLEDHHALLQNIVSKELSEESSSTLPKVLLDLVHQVHREEEQKQSNLQSMFVETESQISTDHINSAEEIVELLPKVWRVLIQLLSHHKVPPNIITEDSSSDTCYKTVQTPKGPSLVLSVSQTFIRLKNLILEKKSLEKETGHLKQLNTHLESRLQDQEKRLETVSTELNKTWHVVGKLQKEHQLLHTQEKILRYELAQKRKLLSTLREELEYSREKWQEAREKNSKTEKQWKQLRVEFASRKNTVASDDFNSQESGYSDERSSDEEPGYETDVSECTQKESEENLEDDDINESKTNVEKTASSIIALVVDEAISSLITDEPIPSTSGVNVPQQKTLEELLAAKEERLKRLEGQCGQLMEQVTTTTQKSVMISNKLDDLHEVYGNPCAETTSETPNDEHIGNQPLD</sequence>
<gene>
    <name evidence="3" type="ORF">ABEB36_001621</name>
</gene>
<name>A0ABD1FFS5_HYPHA</name>
<dbReference type="EMBL" id="JBDJPC010000001">
    <property type="protein sequence ID" value="KAL1517922.1"/>
    <property type="molecule type" value="Genomic_DNA"/>
</dbReference>
<keyword evidence="4" id="KW-1185">Reference proteome</keyword>
<evidence type="ECO:0000313" key="4">
    <source>
        <dbReference type="Proteomes" id="UP001566132"/>
    </source>
</evidence>
<keyword evidence="1" id="KW-0175">Coiled coil</keyword>
<feature type="region of interest" description="Disordered" evidence="2">
    <location>
        <begin position="735"/>
        <end position="755"/>
    </location>
</feature>
<feature type="region of interest" description="Disordered" evidence="2">
    <location>
        <begin position="595"/>
        <end position="647"/>
    </location>
</feature>
<dbReference type="AlphaFoldDB" id="A0ABD1FFS5"/>
<feature type="compositionally biased region" description="Polar residues" evidence="2">
    <location>
        <begin position="595"/>
        <end position="606"/>
    </location>
</feature>
<feature type="coiled-coil region" evidence="1">
    <location>
        <begin position="476"/>
        <end position="517"/>
    </location>
</feature>
<feature type="coiled-coil region" evidence="1">
    <location>
        <begin position="546"/>
        <end position="573"/>
    </location>
</feature>
<comment type="caution">
    <text evidence="3">The sequence shown here is derived from an EMBL/GenBank/DDBJ whole genome shotgun (WGS) entry which is preliminary data.</text>
</comment>
<dbReference type="Proteomes" id="UP001566132">
    <property type="component" value="Unassembled WGS sequence"/>
</dbReference>
<reference evidence="3 4" key="1">
    <citation type="submission" date="2024-05" db="EMBL/GenBank/DDBJ databases">
        <title>Genetic variation in Jamaican populations of the coffee berry borer (Hypothenemus hampei).</title>
        <authorList>
            <person name="Errbii M."/>
            <person name="Myrie A."/>
        </authorList>
    </citation>
    <scope>NUCLEOTIDE SEQUENCE [LARGE SCALE GENOMIC DNA]</scope>
    <source>
        <strain evidence="3">JA-Hopewell-2020-01-JO</strain>
        <tissue evidence="3">Whole body</tissue>
    </source>
</reference>
<feature type="coiled-coil region" evidence="1">
    <location>
        <begin position="683"/>
        <end position="710"/>
    </location>
</feature>
<organism evidence="3 4">
    <name type="scientific">Hypothenemus hampei</name>
    <name type="common">Coffee berry borer</name>
    <dbReference type="NCBI Taxonomy" id="57062"/>
    <lineage>
        <taxon>Eukaryota</taxon>
        <taxon>Metazoa</taxon>
        <taxon>Ecdysozoa</taxon>
        <taxon>Arthropoda</taxon>
        <taxon>Hexapoda</taxon>
        <taxon>Insecta</taxon>
        <taxon>Pterygota</taxon>
        <taxon>Neoptera</taxon>
        <taxon>Endopterygota</taxon>
        <taxon>Coleoptera</taxon>
        <taxon>Polyphaga</taxon>
        <taxon>Cucujiformia</taxon>
        <taxon>Curculionidae</taxon>
        <taxon>Scolytinae</taxon>
        <taxon>Hypothenemus</taxon>
    </lineage>
</organism>
<evidence type="ECO:0000256" key="2">
    <source>
        <dbReference type="SAM" id="MobiDB-lite"/>
    </source>
</evidence>